<protein>
    <recommendedName>
        <fullName evidence="3">SpoIIAA-like protein</fullName>
    </recommendedName>
</protein>
<dbReference type="EMBL" id="QAAD01000001">
    <property type="protein sequence ID" value="PTN10648.1"/>
    <property type="molecule type" value="Genomic_DNA"/>
</dbReference>
<sequence length="125" mass="14157">MAVTSCKYHYDPNDQILYKVYTGPVSFECLVSSWIDAFQSGEVSPGIKRYVVDYTAATLEIKVSEYTRVARFYKENEAYFGGARIAAIVTTPRNIVVPILIETQDDGYHSKAFTTLDAARKWLLK</sequence>
<name>A0A2T5C6S3_9BACT</name>
<reference evidence="1 2" key="1">
    <citation type="submission" date="2018-04" db="EMBL/GenBank/DDBJ databases">
        <title>Genomic Encyclopedia of Archaeal and Bacterial Type Strains, Phase II (KMG-II): from individual species to whole genera.</title>
        <authorList>
            <person name="Goeker M."/>
        </authorList>
    </citation>
    <scope>NUCLEOTIDE SEQUENCE [LARGE SCALE GENOMIC DNA]</scope>
    <source>
        <strain evidence="1 2">DSM 28823</strain>
    </source>
</reference>
<dbReference type="Proteomes" id="UP000243525">
    <property type="component" value="Unassembled WGS sequence"/>
</dbReference>
<proteinExistence type="predicted"/>
<evidence type="ECO:0008006" key="3">
    <source>
        <dbReference type="Google" id="ProtNLM"/>
    </source>
</evidence>
<dbReference type="OrthoDB" id="1122883at2"/>
<gene>
    <name evidence="1" type="ORF">C8N47_101299</name>
</gene>
<evidence type="ECO:0000313" key="1">
    <source>
        <dbReference type="EMBL" id="PTN10648.1"/>
    </source>
</evidence>
<dbReference type="AlphaFoldDB" id="A0A2T5C6S3"/>
<keyword evidence="2" id="KW-1185">Reference proteome</keyword>
<dbReference type="RefSeq" id="WP_107820741.1">
    <property type="nucleotide sequence ID" value="NZ_OY782574.1"/>
</dbReference>
<comment type="caution">
    <text evidence="1">The sequence shown here is derived from an EMBL/GenBank/DDBJ whole genome shotgun (WGS) entry which is preliminary data.</text>
</comment>
<evidence type="ECO:0000313" key="2">
    <source>
        <dbReference type="Proteomes" id="UP000243525"/>
    </source>
</evidence>
<accession>A0A2T5C6S3</accession>
<organism evidence="1 2">
    <name type="scientific">Mangrovibacterium marinum</name>
    <dbReference type="NCBI Taxonomy" id="1639118"/>
    <lineage>
        <taxon>Bacteria</taxon>
        <taxon>Pseudomonadati</taxon>
        <taxon>Bacteroidota</taxon>
        <taxon>Bacteroidia</taxon>
        <taxon>Marinilabiliales</taxon>
        <taxon>Prolixibacteraceae</taxon>
        <taxon>Mangrovibacterium</taxon>
    </lineage>
</organism>